<dbReference type="EMBL" id="JBEAFC010000009">
    <property type="protein sequence ID" value="KAL1542523.1"/>
    <property type="molecule type" value="Genomic_DNA"/>
</dbReference>
<dbReference type="GO" id="GO:0005634">
    <property type="term" value="C:nucleus"/>
    <property type="evidence" value="ECO:0007669"/>
    <property type="project" value="UniProtKB-SubCell"/>
</dbReference>
<feature type="compositionally biased region" description="Basic and acidic residues" evidence="7">
    <location>
        <begin position="283"/>
        <end position="298"/>
    </location>
</feature>
<feature type="region of interest" description="Disordered" evidence="7">
    <location>
        <begin position="1"/>
        <end position="20"/>
    </location>
</feature>
<keyword evidence="4" id="KW-0175">Coiled coil</keyword>
<evidence type="ECO:0000256" key="5">
    <source>
        <dbReference type="ARBA" id="ARBA00023163"/>
    </source>
</evidence>
<feature type="region of interest" description="Disordered" evidence="7">
    <location>
        <begin position="95"/>
        <end position="119"/>
    </location>
</feature>
<feature type="compositionally biased region" description="Basic residues" evidence="7">
    <location>
        <begin position="1"/>
        <end position="10"/>
    </location>
</feature>
<dbReference type="InterPro" id="IPR017930">
    <property type="entry name" value="Myb_dom"/>
</dbReference>
<gene>
    <name evidence="9" type="ORF">AAHA92_26605</name>
</gene>
<dbReference type="Gene3D" id="1.10.10.60">
    <property type="entry name" value="Homeodomain-like"/>
    <property type="match status" value="1"/>
</dbReference>
<organism evidence="9 10">
    <name type="scientific">Salvia divinorum</name>
    <name type="common">Maria pastora</name>
    <name type="synonym">Diviner's sage</name>
    <dbReference type="NCBI Taxonomy" id="28513"/>
    <lineage>
        <taxon>Eukaryota</taxon>
        <taxon>Viridiplantae</taxon>
        <taxon>Streptophyta</taxon>
        <taxon>Embryophyta</taxon>
        <taxon>Tracheophyta</taxon>
        <taxon>Spermatophyta</taxon>
        <taxon>Magnoliopsida</taxon>
        <taxon>eudicotyledons</taxon>
        <taxon>Gunneridae</taxon>
        <taxon>Pentapetalae</taxon>
        <taxon>asterids</taxon>
        <taxon>lamiids</taxon>
        <taxon>Lamiales</taxon>
        <taxon>Lamiaceae</taxon>
        <taxon>Nepetoideae</taxon>
        <taxon>Mentheae</taxon>
        <taxon>Salviinae</taxon>
        <taxon>Salvia</taxon>
        <taxon>Salvia subgen. Calosphace</taxon>
    </lineage>
</organism>
<dbReference type="PANTHER" id="PTHR31499">
    <property type="entry name" value="MYB FAMILY TRANSCRIPTION FACTOR PHL11"/>
    <property type="match status" value="1"/>
</dbReference>
<dbReference type="Pfam" id="PF00249">
    <property type="entry name" value="Myb_DNA-binding"/>
    <property type="match status" value="1"/>
</dbReference>
<protein>
    <submittedName>
        <fullName evidence="9">Protein PHOSPHATE STARVATION RESPONSE 1-like isoform X2</fullName>
    </submittedName>
</protein>
<dbReference type="PROSITE" id="PS51294">
    <property type="entry name" value="HTH_MYB"/>
    <property type="match status" value="1"/>
</dbReference>
<evidence type="ECO:0000256" key="3">
    <source>
        <dbReference type="ARBA" id="ARBA00023015"/>
    </source>
</evidence>
<dbReference type="PANTHER" id="PTHR31499:SF80">
    <property type="entry name" value="HTH MYB-TYPE DOMAIN-CONTAINING PROTEIN"/>
    <property type="match status" value="1"/>
</dbReference>
<keyword evidence="10" id="KW-1185">Reference proteome</keyword>
<evidence type="ECO:0000256" key="6">
    <source>
        <dbReference type="ARBA" id="ARBA00023242"/>
    </source>
</evidence>
<dbReference type="AlphaFoldDB" id="A0ABD1GHJ8"/>
<dbReference type="InterPro" id="IPR025756">
    <property type="entry name" value="Myb_CC_LHEQLE"/>
</dbReference>
<evidence type="ECO:0000313" key="10">
    <source>
        <dbReference type="Proteomes" id="UP001567538"/>
    </source>
</evidence>
<dbReference type="InterPro" id="IPR001005">
    <property type="entry name" value="SANT/Myb"/>
</dbReference>
<dbReference type="SUPFAM" id="SSF46689">
    <property type="entry name" value="Homeodomain-like"/>
    <property type="match status" value="1"/>
</dbReference>
<feature type="compositionally biased region" description="Basic and acidic residues" evidence="7">
    <location>
        <begin position="357"/>
        <end position="373"/>
    </location>
</feature>
<dbReference type="Pfam" id="PF14379">
    <property type="entry name" value="Myb_CC_LHEQLE"/>
    <property type="match status" value="1"/>
</dbReference>
<evidence type="ECO:0000256" key="7">
    <source>
        <dbReference type="SAM" id="MobiDB-lite"/>
    </source>
</evidence>
<reference evidence="9 10" key="1">
    <citation type="submission" date="2024-06" db="EMBL/GenBank/DDBJ databases">
        <title>A chromosome level genome sequence of Diviner's sage (Salvia divinorum).</title>
        <authorList>
            <person name="Ford S.A."/>
            <person name="Ro D.-K."/>
            <person name="Ness R.W."/>
            <person name="Phillips M.A."/>
        </authorList>
    </citation>
    <scope>NUCLEOTIDE SEQUENCE [LARGE SCALE GENOMIC DNA]</scope>
    <source>
        <strain evidence="9">SAF-2024a</strain>
        <tissue evidence="9">Leaf</tissue>
    </source>
</reference>
<dbReference type="NCBIfam" id="TIGR01557">
    <property type="entry name" value="myb_SHAQKYF"/>
    <property type="match status" value="1"/>
</dbReference>
<feature type="region of interest" description="Disordered" evidence="7">
    <location>
        <begin position="278"/>
        <end position="301"/>
    </location>
</feature>
<sequence length="445" mass="49307">MAPALFKKKRSNEVEASGALSRSLHVLPALSEEKYPKLPDSPQVTLAHELTTDLLSSDTRTAGHSFSSASASLSHSSSFSPYSSRLRVPPFISEALNDRGSSHSSQSSPTVARDGQPERKDVSWTIDTLDAPPPHHRDVVSSDDPGKKTYWREWADQLVTPDDTLDLNLSDLLVDVNVPDLDAKLLELPPNFATYQPQIQERRLLTVSTAQTLPAVASPCPSPATKARMRWTPELHEVFSEAVKKLGGGERATPKGVLKLMNVEGLTIYHVKSHLQKYRTARHKPESSEGTPEKKTRNLAETTPLDLKTAMEITEALRLQMEVQKQLHDQLEIQRNLQLRIEEQGKHLELMFEQQRKMEEDKQNAPSSNRDDNCPSPMPETQPCVGKTDAESSAIVASPLEHPEEESSERRACEANAGGESSPPTKRAKTEETEDSPKKSVDVTI</sequence>
<dbReference type="FunFam" id="1.10.10.60:FF:000002">
    <property type="entry name" value="Myb family transcription factor"/>
    <property type="match status" value="1"/>
</dbReference>
<dbReference type="Proteomes" id="UP001567538">
    <property type="component" value="Unassembled WGS sequence"/>
</dbReference>
<feature type="compositionally biased region" description="Basic and acidic residues" evidence="7">
    <location>
        <begin position="428"/>
        <end position="445"/>
    </location>
</feature>
<keyword evidence="6" id="KW-0539">Nucleus</keyword>
<feature type="region of interest" description="Disordered" evidence="7">
    <location>
        <begin position="59"/>
        <end position="83"/>
    </location>
</feature>
<keyword evidence="3" id="KW-0805">Transcription regulation</keyword>
<dbReference type="InterPro" id="IPR009057">
    <property type="entry name" value="Homeodomain-like_sf"/>
</dbReference>
<comment type="similarity">
    <text evidence="2">Belongs to the MYB-CC family.</text>
</comment>
<feature type="region of interest" description="Disordered" evidence="7">
    <location>
        <begin position="357"/>
        <end position="445"/>
    </location>
</feature>
<dbReference type="InterPro" id="IPR006447">
    <property type="entry name" value="Myb_dom_plants"/>
</dbReference>
<comment type="caution">
    <text evidence="9">The sequence shown here is derived from an EMBL/GenBank/DDBJ whole genome shotgun (WGS) entry which is preliminary data.</text>
</comment>
<evidence type="ECO:0000313" key="9">
    <source>
        <dbReference type="EMBL" id="KAL1542523.1"/>
    </source>
</evidence>
<evidence type="ECO:0000256" key="2">
    <source>
        <dbReference type="ARBA" id="ARBA00006783"/>
    </source>
</evidence>
<dbReference type="InterPro" id="IPR046955">
    <property type="entry name" value="PHR1-like"/>
</dbReference>
<evidence type="ECO:0000259" key="8">
    <source>
        <dbReference type="PROSITE" id="PS51294"/>
    </source>
</evidence>
<comment type="subcellular location">
    <subcellularLocation>
        <location evidence="1">Nucleus</location>
    </subcellularLocation>
</comment>
<feature type="domain" description="HTH myb-type" evidence="8">
    <location>
        <begin position="225"/>
        <end position="283"/>
    </location>
</feature>
<evidence type="ECO:0000256" key="4">
    <source>
        <dbReference type="ARBA" id="ARBA00023054"/>
    </source>
</evidence>
<evidence type="ECO:0000256" key="1">
    <source>
        <dbReference type="ARBA" id="ARBA00004123"/>
    </source>
</evidence>
<proteinExistence type="inferred from homology"/>
<name>A0ABD1GHJ8_SALDI</name>
<keyword evidence="5" id="KW-0804">Transcription</keyword>
<accession>A0ABD1GHJ8</accession>